<evidence type="ECO:0000313" key="9">
    <source>
        <dbReference type="EMBL" id="ACM23618.1"/>
    </source>
</evidence>
<dbReference type="PROSITE" id="PS50905">
    <property type="entry name" value="FERRITIN_LIKE"/>
    <property type="match status" value="1"/>
</dbReference>
<dbReference type="FunFam" id="1.20.1260.10:FF:000001">
    <property type="entry name" value="Non-heme ferritin"/>
    <property type="match status" value="1"/>
</dbReference>
<dbReference type="GO" id="GO:0008199">
    <property type="term" value="F:ferric iron binding"/>
    <property type="evidence" value="ECO:0007669"/>
    <property type="project" value="InterPro"/>
</dbReference>
<dbReference type="InterPro" id="IPR012347">
    <property type="entry name" value="Ferritin-like"/>
</dbReference>
<reference evidence="9 10" key="1">
    <citation type="journal article" date="2009" name="Biosci. Biotechnol. Biochem.">
        <title>WeGAS: a web-based microbial genome annotation system.</title>
        <authorList>
            <person name="Lee D."/>
            <person name="Seo H."/>
            <person name="Park C."/>
            <person name="Park K."/>
        </authorList>
    </citation>
    <scope>NUCLEOTIDE SEQUENCE [LARGE SCALE GENOMIC DNA]</scope>
    <source>
        <strain evidence="10">ATCC 49049 / DSM 4359 / NBRC 107923 / NS-E</strain>
    </source>
</reference>
<feature type="binding site" evidence="6">
    <location>
        <position position="96"/>
    </location>
    <ligand>
        <name>Fe cation</name>
        <dbReference type="ChEBI" id="CHEBI:24875"/>
        <label>1</label>
    </ligand>
</feature>
<dbReference type="InterPro" id="IPR009040">
    <property type="entry name" value="Ferritin-like_diiron"/>
</dbReference>
<keyword evidence="3 6" id="KW-0479">Metal-binding</keyword>
<evidence type="ECO:0000256" key="7">
    <source>
        <dbReference type="RuleBase" id="RU361145"/>
    </source>
</evidence>
<proteinExistence type="inferred from homology"/>
<dbReference type="eggNOG" id="COG1528">
    <property type="taxonomic scope" value="Bacteria"/>
</dbReference>
<dbReference type="GO" id="GO:0042802">
    <property type="term" value="F:identical protein binding"/>
    <property type="evidence" value="ECO:0007669"/>
    <property type="project" value="UniProtKB-ARBA"/>
</dbReference>
<dbReference type="InterPro" id="IPR001519">
    <property type="entry name" value="Ferritin"/>
</dbReference>
<feature type="binding site" evidence="6">
    <location>
        <position position="19"/>
    </location>
    <ligand>
        <name>Fe cation</name>
        <dbReference type="ChEBI" id="CHEBI:24875"/>
        <label>1</label>
    </ligand>
</feature>
<dbReference type="PANTHER" id="PTHR11431">
    <property type="entry name" value="FERRITIN"/>
    <property type="match status" value="1"/>
</dbReference>
<organism evidence="9 10">
    <name type="scientific">Thermotoga neapolitana (strain ATCC 49049 / DSM 4359 / NBRC 107923 / NS-E)</name>
    <dbReference type="NCBI Taxonomy" id="309803"/>
    <lineage>
        <taxon>Bacteria</taxon>
        <taxon>Thermotogati</taxon>
        <taxon>Thermotogota</taxon>
        <taxon>Thermotogae</taxon>
        <taxon>Thermotogales</taxon>
        <taxon>Thermotogaceae</taxon>
        <taxon>Thermotoga</taxon>
    </lineage>
</organism>
<protein>
    <recommendedName>
        <fullName evidence="7">Ferritin</fullName>
        <ecNumber evidence="7">1.16.3.2</ecNumber>
    </recommendedName>
</protein>
<dbReference type="GO" id="GO:0005829">
    <property type="term" value="C:cytosol"/>
    <property type="evidence" value="ECO:0007669"/>
    <property type="project" value="TreeGrafter"/>
</dbReference>
<dbReference type="GO" id="GO:0006879">
    <property type="term" value="P:intracellular iron ion homeostasis"/>
    <property type="evidence" value="ECO:0007669"/>
    <property type="project" value="UniProtKB-KW"/>
</dbReference>
<keyword evidence="4" id="KW-0560">Oxidoreductase</keyword>
<dbReference type="STRING" id="309803.CTN_1442"/>
<evidence type="ECO:0000313" key="10">
    <source>
        <dbReference type="Proteomes" id="UP000000445"/>
    </source>
</evidence>
<evidence type="ECO:0000256" key="3">
    <source>
        <dbReference type="ARBA" id="ARBA00022723"/>
    </source>
</evidence>
<evidence type="ECO:0000259" key="8">
    <source>
        <dbReference type="PROSITE" id="PS50905"/>
    </source>
</evidence>
<evidence type="ECO:0000256" key="2">
    <source>
        <dbReference type="ARBA" id="ARBA00022434"/>
    </source>
</evidence>
<dbReference type="AlphaFoldDB" id="B9K9I5"/>
<comment type="function">
    <text evidence="7">Iron-storage protein.</text>
</comment>
<dbReference type="Gene3D" id="1.20.1260.10">
    <property type="match status" value="1"/>
</dbReference>
<name>B9K9I5_THENN</name>
<keyword evidence="10" id="KW-1185">Reference proteome</keyword>
<dbReference type="EC" id="1.16.3.2" evidence="7"/>
<dbReference type="Proteomes" id="UP000000445">
    <property type="component" value="Chromosome"/>
</dbReference>
<dbReference type="SUPFAM" id="SSF47240">
    <property type="entry name" value="Ferritin-like"/>
    <property type="match status" value="1"/>
</dbReference>
<sequence>MMVISEKVRKALNDQLNREIYSSYLYLSMATYFDAEGFKGFAHWMKKQAQEELTHAMKFYEYIYERGGRVELEAIEKPPSNWNGIKDAFEAALKHEEFVTQSIYNILELASEEKDHATVSFLKWFVDEQVEEEDQVREILDLLEKANGQMSVIFQLDRYLGQRE</sequence>
<comment type="similarity">
    <text evidence="1 7">Belongs to the ferritin family. Prokaryotic subfamily.</text>
</comment>
<feature type="binding site" evidence="6">
    <location>
        <position position="129"/>
    </location>
    <ligand>
        <name>Fe cation</name>
        <dbReference type="ChEBI" id="CHEBI:24875"/>
        <label>1</label>
    </ligand>
</feature>
<comment type="catalytic activity">
    <reaction evidence="7">
        <text>4 Fe(2+) + O2 + 6 H2O = 4 iron(III) oxide-hydroxide + 12 H(+)</text>
        <dbReference type="Rhea" id="RHEA:11972"/>
        <dbReference type="ChEBI" id="CHEBI:15377"/>
        <dbReference type="ChEBI" id="CHEBI:15378"/>
        <dbReference type="ChEBI" id="CHEBI:15379"/>
        <dbReference type="ChEBI" id="CHEBI:29033"/>
        <dbReference type="ChEBI" id="CHEBI:78619"/>
        <dbReference type="EC" id="1.16.3.2"/>
    </reaction>
</comment>
<gene>
    <name evidence="9" type="ordered locus">CTN_1442</name>
</gene>
<evidence type="ECO:0000256" key="6">
    <source>
        <dbReference type="PIRSR" id="PIRSR601519-1"/>
    </source>
</evidence>
<evidence type="ECO:0000256" key="5">
    <source>
        <dbReference type="ARBA" id="ARBA00023004"/>
    </source>
</evidence>
<evidence type="ECO:0000256" key="4">
    <source>
        <dbReference type="ARBA" id="ARBA00023002"/>
    </source>
</evidence>
<keyword evidence="2 7" id="KW-0409">Iron storage</keyword>
<dbReference type="HOGENOM" id="CLU_065681_1_2_0"/>
<accession>B9K9I5</accession>
<dbReference type="InterPro" id="IPR009078">
    <property type="entry name" value="Ferritin-like_SF"/>
</dbReference>
<feature type="binding site" evidence="6">
    <location>
        <position position="55"/>
    </location>
    <ligand>
        <name>Fe cation</name>
        <dbReference type="ChEBI" id="CHEBI:24875"/>
        <label>1</label>
    </ligand>
</feature>
<dbReference type="GO" id="GO:0006826">
    <property type="term" value="P:iron ion transport"/>
    <property type="evidence" value="ECO:0007669"/>
    <property type="project" value="InterPro"/>
</dbReference>
<feature type="binding site" evidence="6">
    <location>
        <position position="52"/>
    </location>
    <ligand>
        <name>Fe cation</name>
        <dbReference type="ChEBI" id="CHEBI:24875"/>
        <label>1</label>
    </ligand>
</feature>
<dbReference type="Pfam" id="PF00210">
    <property type="entry name" value="Ferritin"/>
    <property type="match status" value="1"/>
</dbReference>
<dbReference type="EMBL" id="CP000916">
    <property type="protein sequence ID" value="ACM23618.1"/>
    <property type="molecule type" value="Genomic_DNA"/>
</dbReference>
<dbReference type="GO" id="GO:0008198">
    <property type="term" value="F:ferrous iron binding"/>
    <property type="evidence" value="ECO:0007669"/>
    <property type="project" value="TreeGrafter"/>
</dbReference>
<dbReference type="KEGG" id="tna:CTN_1442"/>
<keyword evidence="7" id="KW-0963">Cytoplasm</keyword>
<dbReference type="InterPro" id="IPR008331">
    <property type="entry name" value="Ferritin_DPS_dom"/>
</dbReference>
<dbReference type="SMR" id="B9K9I5"/>
<dbReference type="PANTHER" id="PTHR11431:SF127">
    <property type="entry name" value="BACTERIAL NON-HEME FERRITIN"/>
    <property type="match status" value="1"/>
</dbReference>
<dbReference type="CDD" id="cd01055">
    <property type="entry name" value="Nonheme_Ferritin"/>
    <property type="match status" value="1"/>
</dbReference>
<dbReference type="InterPro" id="IPR041719">
    <property type="entry name" value="Ferritin_prok"/>
</dbReference>
<feature type="domain" description="Ferritin-like diiron" evidence="8">
    <location>
        <begin position="2"/>
        <end position="147"/>
    </location>
</feature>
<keyword evidence="5 6" id="KW-0408">Iron</keyword>
<evidence type="ECO:0000256" key="1">
    <source>
        <dbReference type="ARBA" id="ARBA00006950"/>
    </source>
</evidence>
<comment type="subcellular location">
    <subcellularLocation>
        <location evidence="7">Cytoplasm</location>
    </subcellularLocation>
</comment>
<dbReference type="GO" id="GO:0004322">
    <property type="term" value="F:ferroxidase activity"/>
    <property type="evidence" value="ECO:0007669"/>
    <property type="project" value="TreeGrafter"/>
</dbReference>